<evidence type="ECO:0000256" key="1">
    <source>
        <dbReference type="ARBA" id="ARBA00023157"/>
    </source>
</evidence>
<dbReference type="PANTHER" id="PTHR11905">
    <property type="entry name" value="ADAM A DISINTEGRIN AND METALLOPROTEASE DOMAIN"/>
    <property type="match status" value="1"/>
</dbReference>
<name>A0A8B9F1K9_9PSIT</name>
<sequence>MGIVMHGLLLLFSLFFSFFFPFLSEQFIKTLPEYHVVDPARVDASGHFLSFNLHHHISNTRKKRDLSNKENVIHYKINHEDKDLFFNLTAHMRFLSHNYVVERRRGNHTGAKIATHSGASCHFIGTVLQPGAGSGTASISTCNGLTGYFHLPHGDYFIEPIKNHPQKEGTPYPHIVYGATILQNALRRRRAIPMEKRQACGLNEVTHLGSFLKTSIPFTAGICFSHTDPFYPWLFFVHP</sequence>
<dbReference type="Ensembl" id="ENSACOT00000000534.1">
    <property type="protein sequence ID" value="ENSACOP00000000514.1"/>
    <property type="gene ID" value="ENSACOG00000000380.1"/>
</dbReference>
<evidence type="ECO:0000259" key="3">
    <source>
        <dbReference type="Pfam" id="PF01562"/>
    </source>
</evidence>
<evidence type="ECO:0000313" key="5">
    <source>
        <dbReference type="Proteomes" id="UP000694522"/>
    </source>
</evidence>
<feature type="chain" id="PRO_5034761972" evidence="2">
    <location>
        <begin position="25"/>
        <end position="239"/>
    </location>
</feature>
<reference evidence="4" key="1">
    <citation type="submission" date="2025-08" db="UniProtKB">
        <authorList>
            <consortium name="Ensembl"/>
        </authorList>
    </citation>
    <scope>IDENTIFICATION</scope>
</reference>
<dbReference type="AlphaFoldDB" id="A0A8B9F1K9"/>
<keyword evidence="2" id="KW-0732">Signal</keyword>
<evidence type="ECO:0000256" key="2">
    <source>
        <dbReference type="SAM" id="SignalP"/>
    </source>
</evidence>
<feature type="signal peptide" evidence="2">
    <location>
        <begin position="1"/>
        <end position="24"/>
    </location>
</feature>
<dbReference type="PANTHER" id="PTHR11905:SF159">
    <property type="entry name" value="ADAM METALLOPROTEASE"/>
    <property type="match status" value="1"/>
</dbReference>
<keyword evidence="1" id="KW-1015">Disulfide bond</keyword>
<protein>
    <submittedName>
        <fullName evidence="4">ADAM metallopeptidase with thrombospondin type 1 motif 12</fullName>
    </submittedName>
</protein>
<dbReference type="InterPro" id="IPR002870">
    <property type="entry name" value="Peptidase_M12B_N"/>
</dbReference>
<dbReference type="Proteomes" id="UP000694522">
    <property type="component" value="Unplaced"/>
</dbReference>
<keyword evidence="5" id="KW-1185">Reference proteome</keyword>
<feature type="domain" description="Peptidase M12B propeptide" evidence="3">
    <location>
        <begin position="36"/>
        <end position="127"/>
    </location>
</feature>
<evidence type="ECO:0000313" key="4">
    <source>
        <dbReference type="Ensembl" id="ENSACOP00000000514.1"/>
    </source>
</evidence>
<accession>A0A8B9F1K9</accession>
<dbReference type="Pfam" id="PF01562">
    <property type="entry name" value="Pep_M12B_propep"/>
    <property type="match status" value="1"/>
</dbReference>
<organism evidence="4 5">
    <name type="scientific">Amazona collaria</name>
    <name type="common">yellow-billed parrot</name>
    <dbReference type="NCBI Taxonomy" id="241587"/>
    <lineage>
        <taxon>Eukaryota</taxon>
        <taxon>Metazoa</taxon>
        <taxon>Chordata</taxon>
        <taxon>Craniata</taxon>
        <taxon>Vertebrata</taxon>
        <taxon>Euteleostomi</taxon>
        <taxon>Archelosauria</taxon>
        <taxon>Archosauria</taxon>
        <taxon>Dinosauria</taxon>
        <taxon>Saurischia</taxon>
        <taxon>Theropoda</taxon>
        <taxon>Coelurosauria</taxon>
        <taxon>Aves</taxon>
        <taxon>Neognathae</taxon>
        <taxon>Neoaves</taxon>
        <taxon>Telluraves</taxon>
        <taxon>Australaves</taxon>
        <taxon>Psittaciformes</taxon>
        <taxon>Psittacidae</taxon>
        <taxon>Amazona</taxon>
    </lineage>
</organism>
<proteinExistence type="predicted"/>
<reference evidence="4" key="2">
    <citation type="submission" date="2025-09" db="UniProtKB">
        <authorList>
            <consortium name="Ensembl"/>
        </authorList>
    </citation>
    <scope>IDENTIFICATION</scope>
</reference>